<dbReference type="Gene3D" id="3.30.710.10">
    <property type="entry name" value="Potassium Channel Kv1.1, Chain A"/>
    <property type="match status" value="1"/>
</dbReference>
<feature type="domain" description="SKP1 component POZ" evidence="5">
    <location>
        <begin position="4"/>
        <end position="61"/>
    </location>
</feature>
<dbReference type="GO" id="GO:0006511">
    <property type="term" value="P:ubiquitin-dependent protein catabolic process"/>
    <property type="evidence" value="ECO:0007669"/>
    <property type="project" value="InterPro"/>
</dbReference>
<evidence type="ECO:0000313" key="7">
    <source>
        <dbReference type="Proteomes" id="UP000245207"/>
    </source>
</evidence>
<keyword evidence="7" id="KW-1185">Reference proteome</keyword>
<comment type="subunit">
    <text evidence="4">Part of a SCF (SKP1-cullin-F-box) protein ligase complex.</text>
</comment>
<evidence type="ECO:0000313" key="6">
    <source>
        <dbReference type="EMBL" id="PWA81749.1"/>
    </source>
</evidence>
<dbReference type="UniPathway" id="UPA00143"/>
<accession>A0A2U1P7M3</accession>
<dbReference type="EMBL" id="PKPP01001553">
    <property type="protein sequence ID" value="PWA81749.1"/>
    <property type="molecule type" value="Genomic_DNA"/>
</dbReference>
<dbReference type="SUPFAM" id="SSF54695">
    <property type="entry name" value="POZ domain"/>
    <property type="match status" value="1"/>
</dbReference>
<dbReference type="InterPro" id="IPR036296">
    <property type="entry name" value="SKP1-like_dim_sf"/>
</dbReference>
<dbReference type="InterPro" id="IPR016073">
    <property type="entry name" value="Skp1_comp_POZ"/>
</dbReference>
<dbReference type="Pfam" id="PF03931">
    <property type="entry name" value="Skp1_POZ"/>
    <property type="match status" value="1"/>
</dbReference>
<evidence type="ECO:0000256" key="4">
    <source>
        <dbReference type="PIRNR" id="PIRNR028729"/>
    </source>
</evidence>
<evidence type="ECO:0000259" key="5">
    <source>
        <dbReference type="Pfam" id="PF03931"/>
    </source>
</evidence>
<dbReference type="InterPro" id="IPR001232">
    <property type="entry name" value="SKP1-like"/>
</dbReference>
<comment type="function">
    <text evidence="4">Involved in ubiquitination and subsequent proteasomal degradation of target proteins. Together with CUL1, RBX1 and a F-box protein, it forms a SCF E3 ubiquitin ligase complex. The functional specificity of this complex depends on the type of F-box protein. In the SCF complex, it serves as an adapter that links the F-box protein to CUL1.</text>
</comment>
<dbReference type="GO" id="GO:0009867">
    <property type="term" value="P:jasmonic acid mediated signaling pathway"/>
    <property type="evidence" value="ECO:0007669"/>
    <property type="project" value="UniProtKB-ARBA"/>
</dbReference>
<name>A0A2U1P7M3_ARTAN</name>
<protein>
    <recommendedName>
        <fullName evidence="4">SKP1-like protein</fullName>
    </recommendedName>
</protein>
<reference evidence="6 7" key="1">
    <citation type="journal article" date="2018" name="Mol. Plant">
        <title>The genome of Artemisia annua provides insight into the evolution of Asteraceae family and artemisinin biosynthesis.</title>
        <authorList>
            <person name="Shen Q."/>
            <person name="Zhang L."/>
            <person name="Liao Z."/>
            <person name="Wang S."/>
            <person name="Yan T."/>
            <person name="Shi P."/>
            <person name="Liu M."/>
            <person name="Fu X."/>
            <person name="Pan Q."/>
            <person name="Wang Y."/>
            <person name="Lv Z."/>
            <person name="Lu X."/>
            <person name="Zhang F."/>
            <person name="Jiang W."/>
            <person name="Ma Y."/>
            <person name="Chen M."/>
            <person name="Hao X."/>
            <person name="Li L."/>
            <person name="Tang Y."/>
            <person name="Lv G."/>
            <person name="Zhou Y."/>
            <person name="Sun X."/>
            <person name="Brodelius P.E."/>
            <person name="Rose J.K.C."/>
            <person name="Tang K."/>
        </authorList>
    </citation>
    <scope>NUCLEOTIDE SEQUENCE [LARGE SCALE GENOMIC DNA]</scope>
    <source>
        <strain evidence="7">cv. Huhao1</strain>
        <tissue evidence="6">Leaf</tissue>
    </source>
</reference>
<dbReference type="PANTHER" id="PTHR11165">
    <property type="entry name" value="SKP1"/>
    <property type="match status" value="1"/>
</dbReference>
<evidence type="ECO:0000256" key="2">
    <source>
        <dbReference type="ARBA" id="ARBA00009993"/>
    </source>
</evidence>
<dbReference type="InterPro" id="IPR011333">
    <property type="entry name" value="SKP1/BTB/POZ_sf"/>
</dbReference>
<organism evidence="6 7">
    <name type="scientific">Artemisia annua</name>
    <name type="common">Sweet wormwood</name>
    <dbReference type="NCBI Taxonomy" id="35608"/>
    <lineage>
        <taxon>Eukaryota</taxon>
        <taxon>Viridiplantae</taxon>
        <taxon>Streptophyta</taxon>
        <taxon>Embryophyta</taxon>
        <taxon>Tracheophyta</taxon>
        <taxon>Spermatophyta</taxon>
        <taxon>Magnoliopsida</taxon>
        <taxon>eudicotyledons</taxon>
        <taxon>Gunneridae</taxon>
        <taxon>Pentapetalae</taxon>
        <taxon>asterids</taxon>
        <taxon>campanulids</taxon>
        <taxon>Asterales</taxon>
        <taxon>Asteraceae</taxon>
        <taxon>Asteroideae</taxon>
        <taxon>Anthemideae</taxon>
        <taxon>Artemisiinae</taxon>
        <taxon>Artemisia</taxon>
    </lineage>
</organism>
<dbReference type="InterPro" id="IPR016897">
    <property type="entry name" value="SKP1"/>
</dbReference>
<evidence type="ECO:0000256" key="1">
    <source>
        <dbReference type="ARBA" id="ARBA00004906"/>
    </source>
</evidence>
<dbReference type="AlphaFoldDB" id="A0A2U1P7M3"/>
<dbReference type="GO" id="GO:0016567">
    <property type="term" value="P:protein ubiquitination"/>
    <property type="evidence" value="ECO:0007669"/>
    <property type="project" value="UniProtKB-UniRule"/>
</dbReference>
<dbReference type="SUPFAM" id="SSF81382">
    <property type="entry name" value="Skp1 dimerisation domain-like"/>
    <property type="match status" value="1"/>
</dbReference>
<dbReference type="PIRSF" id="PIRSF028729">
    <property type="entry name" value="E3_ubiquit_lig_SCF_Skp"/>
    <property type="match status" value="1"/>
</dbReference>
<keyword evidence="3 4" id="KW-0833">Ubl conjugation pathway</keyword>
<sequence>MPRIYLRSSDDQPFWMEEGTAKLSLKLKQIIEVKDRVNDVIKIDNVKGVTLTKVIDYCRNHIISNDDAEALKLFDQEFVRNVDEVSMMYLTNAAKDLEIESLYELCYPALIDKLKGKTLHEIMDMFYKEDLDQVTGICLETVFRSLDLK</sequence>
<dbReference type="STRING" id="35608.A0A2U1P7M3"/>
<comment type="pathway">
    <text evidence="1 4">Protein modification; protein ubiquitination.</text>
</comment>
<dbReference type="OrthoDB" id="2342932at2759"/>
<proteinExistence type="inferred from homology"/>
<dbReference type="Proteomes" id="UP000245207">
    <property type="component" value="Unassembled WGS sequence"/>
</dbReference>
<evidence type="ECO:0000256" key="3">
    <source>
        <dbReference type="ARBA" id="ARBA00022786"/>
    </source>
</evidence>
<gene>
    <name evidence="6" type="ORF">CTI12_AA183980</name>
</gene>
<comment type="caution">
    <text evidence="6">The sequence shown here is derived from an EMBL/GenBank/DDBJ whole genome shotgun (WGS) entry which is preliminary data.</text>
</comment>
<comment type="similarity">
    <text evidence="2 4">Belongs to the SKP1 family.</text>
</comment>
<dbReference type="SMART" id="SM00512">
    <property type="entry name" value="Skp1"/>
    <property type="match status" value="1"/>
</dbReference>